<dbReference type="EMBL" id="JAJJMB010001716">
    <property type="protein sequence ID" value="KAI3955818.1"/>
    <property type="molecule type" value="Genomic_DNA"/>
</dbReference>
<comment type="caution">
    <text evidence="2">The sequence shown here is derived from an EMBL/GenBank/DDBJ whole genome shotgun (WGS) entry which is preliminary data.</text>
</comment>
<name>A0AAD4TGR8_9MAGN</name>
<sequence length="78" mass="8624">IYFQGLSCCKPELKLQCTPASPIIDPHLSPDGTMLAYVSDSELHVLNLEDGEVKPLTSGAGVNCVSCSLRLRRIWCFW</sequence>
<evidence type="ECO:0000313" key="3">
    <source>
        <dbReference type="Proteomes" id="UP001202328"/>
    </source>
</evidence>
<dbReference type="GO" id="GO:0006508">
    <property type="term" value="P:proteolysis"/>
    <property type="evidence" value="ECO:0007669"/>
    <property type="project" value="InterPro"/>
</dbReference>
<dbReference type="InterPro" id="IPR002469">
    <property type="entry name" value="Peptidase_S9B_N"/>
</dbReference>
<keyword evidence="3" id="KW-1185">Reference proteome</keyword>
<evidence type="ECO:0000313" key="2">
    <source>
        <dbReference type="EMBL" id="KAI3955818.1"/>
    </source>
</evidence>
<accession>A0AAD4TGR8</accession>
<feature type="domain" description="Dipeptidylpeptidase IV N-terminal" evidence="1">
    <location>
        <begin position="15"/>
        <end position="60"/>
    </location>
</feature>
<organism evidence="2 3">
    <name type="scientific">Papaver atlanticum</name>
    <dbReference type="NCBI Taxonomy" id="357466"/>
    <lineage>
        <taxon>Eukaryota</taxon>
        <taxon>Viridiplantae</taxon>
        <taxon>Streptophyta</taxon>
        <taxon>Embryophyta</taxon>
        <taxon>Tracheophyta</taxon>
        <taxon>Spermatophyta</taxon>
        <taxon>Magnoliopsida</taxon>
        <taxon>Ranunculales</taxon>
        <taxon>Papaveraceae</taxon>
        <taxon>Papaveroideae</taxon>
        <taxon>Papaver</taxon>
    </lineage>
</organism>
<evidence type="ECO:0000259" key="1">
    <source>
        <dbReference type="Pfam" id="PF00930"/>
    </source>
</evidence>
<reference evidence="2" key="1">
    <citation type="submission" date="2022-04" db="EMBL/GenBank/DDBJ databases">
        <title>A functionally conserved STORR gene fusion in Papaver species that diverged 16.8 million years ago.</title>
        <authorList>
            <person name="Catania T."/>
        </authorList>
    </citation>
    <scope>NUCLEOTIDE SEQUENCE</scope>
    <source>
        <strain evidence="2">S-188037</strain>
    </source>
</reference>
<dbReference type="Proteomes" id="UP001202328">
    <property type="component" value="Unassembled WGS sequence"/>
</dbReference>
<feature type="non-terminal residue" evidence="2">
    <location>
        <position position="1"/>
    </location>
</feature>
<gene>
    <name evidence="2" type="ORF">MKW98_006178</name>
</gene>
<proteinExistence type="predicted"/>
<dbReference type="Pfam" id="PF00930">
    <property type="entry name" value="DPPIV_N"/>
    <property type="match status" value="1"/>
</dbReference>
<dbReference type="SUPFAM" id="SSF82171">
    <property type="entry name" value="DPP6 N-terminal domain-like"/>
    <property type="match status" value="1"/>
</dbReference>
<protein>
    <recommendedName>
        <fullName evidence="1">Dipeptidylpeptidase IV N-terminal domain-containing protein</fullName>
    </recommendedName>
</protein>
<dbReference type="AlphaFoldDB" id="A0AAD4TGR8"/>
<dbReference type="Gene3D" id="2.140.10.30">
    <property type="entry name" value="Dipeptidylpeptidase IV, N-terminal domain"/>
    <property type="match status" value="1"/>
</dbReference>